<sequence>MNLSVLQCVADWMGGEYRLVWDSNALRTEFNRIVAVLCAEASLALCRSQKLMARDCRKRMMDVSG</sequence>
<keyword evidence="2" id="KW-1185">Reference proteome</keyword>
<dbReference type="Proteomes" id="UP000011713">
    <property type="component" value="Unassembled WGS sequence"/>
</dbReference>
<evidence type="ECO:0000313" key="1">
    <source>
        <dbReference type="EnsemblProtists" id="HpaP803545"/>
    </source>
</evidence>
<dbReference type="VEuPathDB" id="FungiDB:HpaG803545"/>
<reference evidence="1" key="2">
    <citation type="submission" date="2015-06" db="UniProtKB">
        <authorList>
            <consortium name="EnsemblProtists"/>
        </authorList>
    </citation>
    <scope>IDENTIFICATION</scope>
    <source>
        <strain evidence="1">Emoy2</strain>
    </source>
</reference>
<organism evidence="1 2">
    <name type="scientific">Hyaloperonospora arabidopsidis (strain Emoy2)</name>
    <name type="common">Downy mildew agent</name>
    <name type="synonym">Peronospora arabidopsidis</name>
    <dbReference type="NCBI Taxonomy" id="559515"/>
    <lineage>
        <taxon>Eukaryota</taxon>
        <taxon>Sar</taxon>
        <taxon>Stramenopiles</taxon>
        <taxon>Oomycota</taxon>
        <taxon>Peronosporomycetes</taxon>
        <taxon>Peronosporales</taxon>
        <taxon>Peronosporaceae</taxon>
        <taxon>Hyaloperonospora</taxon>
    </lineage>
</organism>
<dbReference type="InParanoid" id="M4BB83"/>
<dbReference type="EnsemblProtists" id="HpaT803545">
    <property type="protein sequence ID" value="HpaP803545"/>
    <property type="gene ID" value="HpaG803545"/>
</dbReference>
<protein>
    <submittedName>
        <fullName evidence="1">Uncharacterized protein</fullName>
    </submittedName>
</protein>
<reference evidence="2" key="1">
    <citation type="journal article" date="2010" name="Science">
        <title>Signatures of adaptation to obligate biotrophy in the Hyaloperonospora arabidopsidis genome.</title>
        <authorList>
            <person name="Baxter L."/>
            <person name="Tripathy S."/>
            <person name="Ishaque N."/>
            <person name="Boot N."/>
            <person name="Cabral A."/>
            <person name="Kemen E."/>
            <person name="Thines M."/>
            <person name="Ah-Fong A."/>
            <person name="Anderson R."/>
            <person name="Badejoko W."/>
            <person name="Bittner-Eddy P."/>
            <person name="Boore J.L."/>
            <person name="Chibucos M.C."/>
            <person name="Coates M."/>
            <person name="Dehal P."/>
            <person name="Delehaunty K."/>
            <person name="Dong S."/>
            <person name="Downton P."/>
            <person name="Dumas B."/>
            <person name="Fabro G."/>
            <person name="Fronick C."/>
            <person name="Fuerstenberg S.I."/>
            <person name="Fulton L."/>
            <person name="Gaulin E."/>
            <person name="Govers F."/>
            <person name="Hughes L."/>
            <person name="Humphray S."/>
            <person name="Jiang R.H."/>
            <person name="Judelson H."/>
            <person name="Kamoun S."/>
            <person name="Kyung K."/>
            <person name="Meijer H."/>
            <person name="Minx P."/>
            <person name="Morris P."/>
            <person name="Nelson J."/>
            <person name="Phuntumart V."/>
            <person name="Qutob D."/>
            <person name="Rehmany A."/>
            <person name="Rougon-Cardoso A."/>
            <person name="Ryden P."/>
            <person name="Torto-Alalibo T."/>
            <person name="Studholme D."/>
            <person name="Wang Y."/>
            <person name="Win J."/>
            <person name="Wood J."/>
            <person name="Clifton S.W."/>
            <person name="Rogers J."/>
            <person name="Van den Ackerveken G."/>
            <person name="Jones J.D."/>
            <person name="McDowell J.M."/>
            <person name="Beynon J."/>
            <person name="Tyler B.M."/>
        </authorList>
    </citation>
    <scope>NUCLEOTIDE SEQUENCE [LARGE SCALE GENOMIC DNA]</scope>
    <source>
        <strain evidence="2">Emoy2</strain>
    </source>
</reference>
<dbReference type="AlphaFoldDB" id="M4BB83"/>
<dbReference type="HOGENOM" id="CLU_2854424_0_0_1"/>
<name>M4BB83_HYAAE</name>
<accession>M4BB83</accession>
<dbReference type="EMBL" id="JH598095">
    <property type="status" value="NOT_ANNOTATED_CDS"/>
    <property type="molecule type" value="Genomic_DNA"/>
</dbReference>
<proteinExistence type="predicted"/>
<evidence type="ECO:0000313" key="2">
    <source>
        <dbReference type="Proteomes" id="UP000011713"/>
    </source>
</evidence>